<dbReference type="Pfam" id="PF02518">
    <property type="entry name" value="HATPase_c"/>
    <property type="match status" value="1"/>
</dbReference>
<evidence type="ECO:0000256" key="4">
    <source>
        <dbReference type="ARBA" id="ARBA00022679"/>
    </source>
</evidence>
<dbReference type="CDD" id="cd16922">
    <property type="entry name" value="HATPase_EvgS-ArcB-TorS-like"/>
    <property type="match status" value="1"/>
</dbReference>
<dbReference type="Pfam" id="PF00072">
    <property type="entry name" value="Response_reg"/>
    <property type="match status" value="2"/>
</dbReference>
<evidence type="ECO:0000256" key="1">
    <source>
        <dbReference type="ARBA" id="ARBA00000085"/>
    </source>
</evidence>
<dbReference type="Proteomes" id="UP000053690">
    <property type="component" value="Unassembled WGS sequence"/>
</dbReference>
<evidence type="ECO:0000256" key="8">
    <source>
        <dbReference type="ARBA" id="ARBA00023012"/>
    </source>
</evidence>
<dbReference type="SUPFAM" id="SSF47384">
    <property type="entry name" value="Homodimeric domain of signal transducing histidine kinase"/>
    <property type="match status" value="1"/>
</dbReference>
<dbReference type="SUPFAM" id="SSF52172">
    <property type="entry name" value="CheY-like"/>
    <property type="match status" value="2"/>
</dbReference>
<keyword evidence="3 9" id="KW-0597">Phosphoprotein</keyword>
<dbReference type="GO" id="GO:0000155">
    <property type="term" value="F:phosphorelay sensor kinase activity"/>
    <property type="evidence" value="ECO:0007669"/>
    <property type="project" value="InterPro"/>
</dbReference>
<dbReference type="CDD" id="cd00082">
    <property type="entry name" value="HisKA"/>
    <property type="match status" value="1"/>
</dbReference>
<comment type="caution">
    <text evidence="13">The sequence shown here is derived from an EMBL/GenBank/DDBJ whole genome shotgun (WGS) entry which is preliminary data.</text>
</comment>
<dbReference type="InterPro" id="IPR036097">
    <property type="entry name" value="HisK_dim/P_sf"/>
</dbReference>
<dbReference type="PANTHER" id="PTHR45339:SF1">
    <property type="entry name" value="HYBRID SIGNAL TRANSDUCTION HISTIDINE KINASE J"/>
    <property type="match status" value="1"/>
</dbReference>
<dbReference type="Gene3D" id="3.30.450.40">
    <property type="match status" value="12"/>
</dbReference>
<dbReference type="FunFam" id="3.30.565.10:FF:000078">
    <property type="entry name" value="Two-component sensor histidine kinase"/>
    <property type="match status" value="1"/>
</dbReference>
<dbReference type="SMART" id="SM00388">
    <property type="entry name" value="HisKA"/>
    <property type="match status" value="1"/>
</dbReference>
<evidence type="ECO:0000256" key="9">
    <source>
        <dbReference type="PROSITE-ProRule" id="PRU00169"/>
    </source>
</evidence>
<evidence type="ECO:0000256" key="7">
    <source>
        <dbReference type="ARBA" id="ARBA00022840"/>
    </source>
</evidence>
<dbReference type="InterPro" id="IPR005467">
    <property type="entry name" value="His_kinase_dom"/>
</dbReference>
<dbReference type="PROSITE" id="PS50110">
    <property type="entry name" value="RESPONSE_REGULATORY"/>
    <property type="match status" value="2"/>
</dbReference>
<evidence type="ECO:0000259" key="11">
    <source>
        <dbReference type="PROSITE" id="PS50109"/>
    </source>
</evidence>
<feature type="domain" description="Histidine kinase" evidence="11">
    <location>
        <begin position="2142"/>
        <end position="2364"/>
    </location>
</feature>
<evidence type="ECO:0000256" key="3">
    <source>
        <dbReference type="ARBA" id="ARBA00022553"/>
    </source>
</evidence>
<keyword evidence="10" id="KW-0175">Coiled coil</keyword>
<dbReference type="GO" id="GO:0005524">
    <property type="term" value="F:ATP binding"/>
    <property type="evidence" value="ECO:0007669"/>
    <property type="project" value="UniProtKB-KW"/>
</dbReference>
<accession>A0A0X3TDD4</accession>
<evidence type="ECO:0000256" key="10">
    <source>
        <dbReference type="SAM" id="Coils"/>
    </source>
</evidence>
<dbReference type="InterPro" id="IPR036890">
    <property type="entry name" value="HATPase_C_sf"/>
</dbReference>
<dbReference type="InterPro" id="IPR003594">
    <property type="entry name" value="HATPase_dom"/>
</dbReference>
<proteinExistence type="predicted"/>
<protein>
    <recommendedName>
        <fullName evidence="2">histidine kinase</fullName>
        <ecNumber evidence="2">2.7.13.3</ecNumber>
    </recommendedName>
</protein>
<keyword evidence="14" id="KW-1185">Reference proteome</keyword>
<keyword evidence="7" id="KW-0067">ATP-binding</keyword>
<dbReference type="PRINTS" id="PR00344">
    <property type="entry name" value="BCTRLSENSOR"/>
</dbReference>
<dbReference type="EC" id="2.7.13.3" evidence="2"/>
<reference evidence="14" key="1">
    <citation type="submission" date="2015-12" db="EMBL/GenBank/DDBJ databases">
        <authorList>
            <person name="Zhang G."/>
            <person name="Stingl U."/>
        </authorList>
    </citation>
    <scope>NUCLEOTIDE SEQUENCE [LARGE SCALE GENOMIC DNA]</scope>
    <source>
        <strain evidence="14">ZGT108</strain>
    </source>
</reference>
<feature type="domain" description="Response regulatory" evidence="12">
    <location>
        <begin position="2386"/>
        <end position="2499"/>
    </location>
</feature>
<dbReference type="InterPro" id="IPR011006">
    <property type="entry name" value="CheY-like_superfamily"/>
</dbReference>
<feature type="modified residue" description="4-aspartylphosphate" evidence="9">
    <location>
        <position position="2436"/>
    </location>
</feature>
<dbReference type="PROSITE" id="PS50109">
    <property type="entry name" value="HIS_KIN"/>
    <property type="match status" value="1"/>
</dbReference>
<dbReference type="Gene3D" id="3.30.565.10">
    <property type="entry name" value="Histidine kinase-like ATPase, C-terminal domain"/>
    <property type="match status" value="1"/>
</dbReference>
<evidence type="ECO:0000256" key="5">
    <source>
        <dbReference type="ARBA" id="ARBA00022741"/>
    </source>
</evidence>
<dbReference type="Gene3D" id="3.40.50.2300">
    <property type="match status" value="2"/>
</dbReference>
<feature type="modified residue" description="4-aspartylphosphate" evidence="9">
    <location>
        <position position="2578"/>
    </location>
</feature>
<keyword evidence="6" id="KW-0418">Kinase</keyword>
<dbReference type="InterPro" id="IPR029016">
    <property type="entry name" value="GAF-like_dom_sf"/>
</dbReference>
<dbReference type="InterPro" id="IPR004358">
    <property type="entry name" value="Sig_transdc_His_kin-like_C"/>
</dbReference>
<dbReference type="PANTHER" id="PTHR45339">
    <property type="entry name" value="HYBRID SIGNAL TRANSDUCTION HISTIDINE KINASE J"/>
    <property type="match status" value="1"/>
</dbReference>
<dbReference type="SUPFAM" id="SSF55781">
    <property type="entry name" value="GAF domain-like"/>
    <property type="match status" value="12"/>
</dbReference>
<evidence type="ECO:0000259" key="12">
    <source>
        <dbReference type="PROSITE" id="PS50110"/>
    </source>
</evidence>
<comment type="catalytic activity">
    <reaction evidence="1">
        <text>ATP + protein L-histidine = ADP + protein N-phospho-L-histidine.</text>
        <dbReference type="EC" id="2.7.13.3"/>
    </reaction>
</comment>
<dbReference type="OrthoDB" id="9801651at2"/>
<evidence type="ECO:0000313" key="14">
    <source>
        <dbReference type="Proteomes" id="UP000053690"/>
    </source>
</evidence>
<dbReference type="SMART" id="SM00387">
    <property type="entry name" value="HATPase_c"/>
    <property type="match status" value="1"/>
</dbReference>
<dbReference type="InterPro" id="IPR003018">
    <property type="entry name" value="GAF"/>
</dbReference>
<dbReference type="CDD" id="cd17546">
    <property type="entry name" value="REC_hyHK_CKI1_RcsC-like"/>
    <property type="match status" value="2"/>
</dbReference>
<dbReference type="SMART" id="SM00065">
    <property type="entry name" value="GAF"/>
    <property type="match status" value="12"/>
</dbReference>
<dbReference type="Pfam" id="PF00512">
    <property type="entry name" value="HisKA"/>
    <property type="match status" value="1"/>
</dbReference>
<keyword evidence="8" id="KW-0902">Two-component regulatory system</keyword>
<dbReference type="Pfam" id="PF01590">
    <property type="entry name" value="GAF"/>
    <property type="match status" value="6"/>
</dbReference>
<feature type="coiled-coil region" evidence="10">
    <location>
        <begin position="2115"/>
        <end position="2142"/>
    </location>
</feature>
<evidence type="ECO:0000256" key="6">
    <source>
        <dbReference type="ARBA" id="ARBA00022777"/>
    </source>
</evidence>
<evidence type="ECO:0000256" key="2">
    <source>
        <dbReference type="ARBA" id="ARBA00012438"/>
    </source>
</evidence>
<dbReference type="EMBL" id="LQBP01000020">
    <property type="protein sequence ID" value="KUJ73131.1"/>
    <property type="molecule type" value="Genomic_DNA"/>
</dbReference>
<dbReference type="InterPro" id="IPR003661">
    <property type="entry name" value="HisK_dim/P_dom"/>
</dbReference>
<dbReference type="SMART" id="SM00448">
    <property type="entry name" value="REC"/>
    <property type="match status" value="2"/>
</dbReference>
<dbReference type="FunFam" id="1.10.287.130:FF:000002">
    <property type="entry name" value="Two-component osmosensing histidine kinase"/>
    <property type="match status" value="1"/>
</dbReference>
<feature type="domain" description="Response regulatory" evidence="12">
    <location>
        <begin position="2529"/>
        <end position="2645"/>
    </location>
</feature>
<evidence type="ECO:0000313" key="13">
    <source>
        <dbReference type="EMBL" id="KUJ73131.1"/>
    </source>
</evidence>
<dbReference type="Pfam" id="PF13185">
    <property type="entry name" value="GAF_2"/>
    <property type="match status" value="6"/>
</dbReference>
<keyword evidence="5" id="KW-0547">Nucleotide-binding</keyword>
<dbReference type="STRING" id="1685378.AVO44_20220"/>
<keyword evidence="4" id="KW-0808">Transferase</keyword>
<dbReference type="SUPFAM" id="SSF55874">
    <property type="entry name" value="ATPase domain of HSP90 chaperone/DNA topoisomerase II/histidine kinase"/>
    <property type="match status" value="1"/>
</dbReference>
<dbReference type="InterPro" id="IPR001789">
    <property type="entry name" value="Sig_transdc_resp-reg_receiver"/>
</dbReference>
<organism evidence="13 14">
    <name type="scientific">Ruegeria profundi</name>
    <dbReference type="NCBI Taxonomy" id="1685378"/>
    <lineage>
        <taxon>Bacteria</taxon>
        <taxon>Pseudomonadati</taxon>
        <taxon>Pseudomonadota</taxon>
        <taxon>Alphaproteobacteria</taxon>
        <taxon>Rhodobacterales</taxon>
        <taxon>Roseobacteraceae</taxon>
        <taxon>Ruegeria</taxon>
    </lineage>
</organism>
<sequence>MPEFVDNAKIDSSLAQARAREAALLDVLSLMHQAAGDVQPVLDAVARHAAELCDASFCNMWRLEGNVIHHAAIYGFPREELEDYLSAFPAPVTPNSATGMVYDSGAPVHLKHVGNTDYRDKKLAQTYGFKDVIGVPVPAEDGMWGVIVLGLREAFETADEQIALVQAFAEQASVAIQNAAMFRETQAALAQQSASAEILRLVSNAPGDLQPVFDAIVEKTAELCDASFVILDQVGDAGILHRAAHGLASNLAQELSDHYPVPPDDLTHPSVQVVQSKDLIDVEDCRDETYYNANFAQKTGLSRLIGVPIFNGGQVWGVILVAWPSTAERPRAQVELIQSFADQAAIAIENTRLFTETQEALERQKTTSSILRAISQSPTDVQPVIDTIVRSAVEMIGCEMAIFHLREGDNYYPASGAVRGGVMITEKVREGAAKLASRFTAGGLPLMPLEPEQNFPSRAMTTGETQHIIDWVNYDLPPHEVARGKQLGLSCAIYIPLVQNGVCLGSLALGSKTALEFSAAEIALAQSYCDQAIIALCNTQLFVETQEALEYQTATSEVLGVISRSPNELEPVLESILTVASRICTPEYAFFAMRDPDDGLYRIATSNNVSQEFTVFLQANPIPPEEGSCIGRAALHGKTVYVADTATDESYTWKQAADVGMYLTTLGVPLVQDGLVVGVIVMAHSKAHAFSTKQIALLETFASQAVIALSNARLFDELQQRTAEVEEALVREQASAELLQVINEATSDLQPVFDLLVKKAAELCQATFCVLDHFDGETYSVRAQYGFDAEIDELAEGYASNRPEGHVGYRVMQTGKPFFVEDAQNDPLMANAFAKRLGYRHTRGVPVRVNGKVEYAIVMGWPHTGSPPPAQVELVQTFANQASIAIENARLLQETKERTAEVEEALEYQTATAEVLGVISRSPNEVRPVLQAILRVAKRLCAPKGGYVALKNAETGNFEVVEVIDAPDDIVEILKANPIVPGQNTVTGRVAGTGERVYVADTLADPTYEWSGPARQGNYLSALGVPLIKNGETIGTITMAHDQVNGFSEKQIGLMETFAAQAVIAIGNARLFDEVQQRTAEVEEALEQQKASAEILGVISQSVEDTQPVFEKILDSCRNLFGGEELDVLLIDDNGLLQVAAYIGNFEEELLQTFPAPWEITPAGDAIRTRRVANFADCANNPDVPKVLREMARIASYHSVAFAPMIWEGKGIGVVGVARSAKPFTDKELGIMQGFADQAVIAIQNARLFRETNQALEQQTATADILEVISNSVEDAKPVFSKILDSCQKLIPCDDLAVLTLEADGLVHIGEIRGPYGTRQGADYQPSPPSRTLLDAVSDQPRVCYVPDAVNGDDVHPVVKRMGEKNGNFATILAPMLWKGQIIGLISLARSHDDPTSPSVFTQREMDLLESFADQAVIAIQNARMFNETQTALVRQTASAEILRVVSEAQDDLTPVFEAILRRAADLCDAPMASMNLVEEQKTHSRLVAHWGEEIEFLKVGETRWNLASGLNTTESIVQMRPMHVEDVLETEAYKNDDPAIIAAKAENIRTFLAIPMVHKGKGIGNIALYRREVKPFAATDIALVESFADQAVIAVENAKLVNETKAALARQTASANVLRVISESPTDVQPVFEEIVTSGVSLIDCDVVQAMQSDGTYGWQTTVATPEGLSANVAEVRFPLDATESLLPMAMRKGELVHIPDWSTAELGPADIVLRDKHGYRSSLFVPMMRGQTCLGGFTFFRTTKRAFSEEEIAMARSFSDQAVIALENVRLFSETQTALARQIASADILKVISQSPDDTTPVFEAIVRSGVRLMGCDGAVILKREGDFVRPAAGARPSGPADDLVKRAIPIKPDRNYPSRVMLTKEYLHIPDGSQVDLIGHEPETWERFGLKTALYLPLLREGEAVGVLIFTRTKAAQAFTDDEIELAQSFCDQAVIAIENVRLFNETQSSLARQTASAEILRVISQSPDDLQPVFDRITESATDVCNAKFCMLWRYEDGLVHHRSASGFSEDFMRVYLRRYPAPPSENSIAGEVIATGQRHHIVDAQDPALYFDHETARLHGYRHIIGVPVRTGGGLWGVLVVAWADGVMPSTSDFDQLEAFADQAAIAIENVRLFREAQEAREEAEQANEAKSAFLATMSHEIRTPMNAVIGMSGLLMDTPLNNEQKDYARTIRDSGDALLGIINEILDFSKIEAGQMEVETHPFDLRECIESALELMAGRAAKKQLDIAYLMDDAVPAAISTDLTKLRQILLNLISNAVKFTDSGEVVLSVTATPQEDGYVSVEFAVRDTGIGLTEQGMGRLFQSFSQADSSTTRKYGGTGLGLAISKRLAELMGGTMTAESEGVGKGSTFRFSVLAKPATLPKTEMRNLTGPQNELVGKRLLLVDDNETNLKILSLQTEKWGTHTVAFDTPAAGLKAVERGEPFDLAILDMHMPDMDGTALATAIRKVRPDLPLVLFSSLGVRDVKSEEGLFTAFLSKPLKQSHLFDTLISIFAPKARRKPRRRVSSAKKSTEPKLGEQHPLRILLAEDNLVNQKLATRLLEQMGYRCDVASNGVEALESLVRQTYDVVLMDVQMPEMDGLEASRRINAASFDDRPRIVAMTANAMQGDREMCLAAGMDDYIAKPIRVERLVEALKQVPQRKKK</sequence>
<dbReference type="RefSeq" id="WP_068341224.1">
    <property type="nucleotide sequence ID" value="NZ_LQBP01000020.1"/>
</dbReference>
<name>A0A0X3TDD4_9RHOB</name>
<dbReference type="Gene3D" id="1.10.287.130">
    <property type="match status" value="1"/>
</dbReference>
<gene>
    <name evidence="13" type="ORF">AVO44_20220</name>
</gene>